<dbReference type="GO" id="GO:0050906">
    <property type="term" value="P:detection of stimulus involved in sensory perception"/>
    <property type="evidence" value="ECO:0007669"/>
    <property type="project" value="UniProtKB-ARBA"/>
</dbReference>
<evidence type="ECO:0000256" key="1">
    <source>
        <dbReference type="ARBA" id="ARBA00004651"/>
    </source>
</evidence>
<dbReference type="PANTHER" id="PTHR42643:SF24">
    <property type="entry name" value="IONOTROPIC RECEPTOR 60A"/>
    <property type="match status" value="1"/>
</dbReference>
<evidence type="ECO:0000256" key="4">
    <source>
        <dbReference type="ARBA" id="ARBA00022692"/>
    </source>
</evidence>
<name>A0A6A0GSH2_HYAAZ</name>
<feature type="domain" description="Ionotropic glutamate receptor C-terminal" evidence="11">
    <location>
        <begin position="9"/>
        <end position="241"/>
    </location>
</feature>
<keyword evidence="6 10" id="KW-0472">Membrane</keyword>
<protein>
    <submittedName>
        <fullName evidence="12">Ionotropic receptor 147</fullName>
    </submittedName>
</protein>
<keyword evidence="4 10" id="KW-0812">Transmembrane</keyword>
<feature type="transmembrane region" description="Helical" evidence="10">
    <location>
        <begin position="230"/>
        <end position="249"/>
    </location>
</feature>
<dbReference type="GO" id="GO:0005886">
    <property type="term" value="C:plasma membrane"/>
    <property type="evidence" value="ECO:0007669"/>
    <property type="project" value="UniProtKB-SubCell"/>
</dbReference>
<evidence type="ECO:0000256" key="10">
    <source>
        <dbReference type="SAM" id="Phobius"/>
    </source>
</evidence>
<reference evidence="12" key="2">
    <citation type="journal article" date="2018" name="Environ. Sci. Technol.">
        <title>The Toxicogenome of Hyalella azteca: A Model for Sediment Ecotoxicology and Evolutionary Toxicology.</title>
        <authorList>
            <person name="Poynton H.C."/>
            <person name="Hasenbein S."/>
            <person name="Benoit J.B."/>
            <person name="Sepulveda M.S."/>
            <person name="Poelchau M.F."/>
            <person name="Hughes D.S.T."/>
            <person name="Murali S.C."/>
            <person name="Chen S."/>
            <person name="Glastad K.M."/>
            <person name="Goodisman M.A.D."/>
            <person name="Werren J.H."/>
            <person name="Vineis J.H."/>
            <person name="Bowen J.L."/>
            <person name="Friedrich M."/>
            <person name="Jones J."/>
            <person name="Robertson H.M."/>
            <person name="Feyereisen R."/>
            <person name="Mechler-Hickson A."/>
            <person name="Mathers N."/>
            <person name="Lee C.E."/>
            <person name="Colbourne J.K."/>
            <person name="Biales A."/>
            <person name="Johnston J.S."/>
            <person name="Wellborn G.A."/>
            <person name="Rosendale A.J."/>
            <person name="Cridge A.G."/>
            <person name="Munoz-Torres M.C."/>
            <person name="Bain P.A."/>
            <person name="Manny A.R."/>
            <person name="Major K.M."/>
            <person name="Lambert F.N."/>
            <person name="Vulpe C.D."/>
            <person name="Tuck P."/>
            <person name="Blalock B.J."/>
            <person name="Lin Y.Y."/>
            <person name="Smith M.E."/>
            <person name="Ochoa-Acuna H."/>
            <person name="Chen M.M."/>
            <person name="Childers C.P."/>
            <person name="Qu J."/>
            <person name="Dugan S."/>
            <person name="Lee S.L."/>
            <person name="Chao H."/>
            <person name="Dinh H."/>
            <person name="Han Y."/>
            <person name="Doddapaneni H."/>
            <person name="Worley K.C."/>
            <person name="Muzny D.M."/>
            <person name="Gibbs R.A."/>
            <person name="Richards S."/>
        </authorList>
    </citation>
    <scope>NUCLEOTIDE SEQUENCE</scope>
    <source>
        <strain evidence="12">HAZT.00-mixed</strain>
        <tissue evidence="12">Whole organism</tissue>
    </source>
</reference>
<organism evidence="12">
    <name type="scientific">Hyalella azteca</name>
    <name type="common">Amphipod</name>
    <dbReference type="NCBI Taxonomy" id="294128"/>
    <lineage>
        <taxon>Eukaryota</taxon>
        <taxon>Metazoa</taxon>
        <taxon>Ecdysozoa</taxon>
        <taxon>Arthropoda</taxon>
        <taxon>Crustacea</taxon>
        <taxon>Multicrustacea</taxon>
        <taxon>Malacostraca</taxon>
        <taxon>Eumalacostraca</taxon>
        <taxon>Peracarida</taxon>
        <taxon>Amphipoda</taxon>
        <taxon>Senticaudata</taxon>
        <taxon>Talitrida</taxon>
        <taxon>Talitroidea</taxon>
        <taxon>Hyalellidae</taxon>
        <taxon>Hyalella</taxon>
    </lineage>
</organism>
<dbReference type="AlphaFoldDB" id="A0A6A0GSH2"/>
<feature type="transmembrane region" description="Helical" evidence="10">
    <location>
        <begin position="39"/>
        <end position="66"/>
    </location>
</feature>
<dbReference type="InterPro" id="IPR001320">
    <property type="entry name" value="Iontro_rcpt_C"/>
</dbReference>
<evidence type="ECO:0000313" key="12">
    <source>
        <dbReference type="EMBL" id="KAA0186626.1"/>
    </source>
</evidence>
<keyword evidence="8" id="KW-0325">Glycoprotein</keyword>
<gene>
    <name evidence="12" type="ORF">HAZT_HAZT007862</name>
</gene>
<evidence type="ECO:0000256" key="6">
    <source>
        <dbReference type="ARBA" id="ARBA00023136"/>
    </source>
</evidence>
<keyword evidence="5 10" id="KW-1133">Transmembrane helix</keyword>
<reference evidence="12" key="3">
    <citation type="submission" date="2019-06" db="EMBL/GenBank/DDBJ databases">
        <authorList>
            <person name="Poynton C."/>
            <person name="Hasenbein S."/>
            <person name="Benoit J.B."/>
            <person name="Sepulveda M.S."/>
            <person name="Poelchau M.F."/>
            <person name="Murali S.C."/>
            <person name="Chen S."/>
            <person name="Glastad K.M."/>
            <person name="Werren J.H."/>
            <person name="Vineis J.H."/>
            <person name="Bowen J.L."/>
            <person name="Friedrich M."/>
            <person name="Jones J."/>
            <person name="Robertson H.M."/>
            <person name="Feyereisen R."/>
            <person name="Mechler-Hickson A."/>
            <person name="Mathers N."/>
            <person name="Lee C.E."/>
            <person name="Colbourne J.K."/>
            <person name="Biales A."/>
            <person name="Johnston J.S."/>
            <person name="Wellborn G.A."/>
            <person name="Rosendale A.J."/>
            <person name="Cridge A.G."/>
            <person name="Munoz-Torres M.C."/>
            <person name="Bain P.A."/>
            <person name="Manny A.R."/>
            <person name="Major K.M."/>
            <person name="Lambert F.N."/>
            <person name="Vulpe C.D."/>
            <person name="Tuck P."/>
            <person name="Blalock B.J."/>
            <person name="Lin Y.-Y."/>
            <person name="Smith M.E."/>
            <person name="Ochoa-Acuna H."/>
            <person name="Chen M.-J.M."/>
            <person name="Childers C.P."/>
            <person name="Qu J."/>
            <person name="Dugan S."/>
            <person name="Lee S.L."/>
            <person name="Chao H."/>
            <person name="Dinh H."/>
            <person name="Han Y."/>
            <person name="Doddapaneni H."/>
            <person name="Worley K.C."/>
            <person name="Muzny D.M."/>
            <person name="Gibbs R.A."/>
            <person name="Richards S."/>
        </authorList>
    </citation>
    <scope>NUCLEOTIDE SEQUENCE</scope>
    <source>
        <strain evidence="12">HAZT.00-mixed</strain>
        <tissue evidence="12">Whole organism</tissue>
    </source>
</reference>
<dbReference type="GO" id="GO:0015276">
    <property type="term" value="F:ligand-gated monoatomic ion channel activity"/>
    <property type="evidence" value="ECO:0007669"/>
    <property type="project" value="InterPro"/>
</dbReference>
<evidence type="ECO:0000256" key="3">
    <source>
        <dbReference type="ARBA" id="ARBA00022475"/>
    </source>
</evidence>
<dbReference type="Proteomes" id="UP000711488">
    <property type="component" value="Unassembled WGS sequence"/>
</dbReference>
<dbReference type="InterPro" id="IPR052192">
    <property type="entry name" value="Insect_Ionotropic_Sensory_Rcpt"/>
</dbReference>
<evidence type="ECO:0000256" key="9">
    <source>
        <dbReference type="SAM" id="MobiDB-lite"/>
    </source>
</evidence>
<feature type="region of interest" description="Disordered" evidence="9">
    <location>
        <begin position="258"/>
        <end position="282"/>
    </location>
</feature>
<comment type="caution">
    <text evidence="12">The sequence shown here is derived from an EMBL/GenBank/DDBJ whole genome shotgun (WGS) entry which is preliminary data.</text>
</comment>
<dbReference type="Pfam" id="PF00060">
    <property type="entry name" value="Lig_chan"/>
    <property type="match status" value="1"/>
</dbReference>
<dbReference type="Gene3D" id="1.10.287.70">
    <property type="match status" value="1"/>
</dbReference>
<sequence>RKAGPTLQSKSIVNSSMLVISVLLQKGQKTAGKMWKTSVFLLTLWLLTSLILCVVYSTNLLATLVLPRVSIPFDSLQGLLEQNEVLLHMSVSSIFRQALEDAEPGTLLNKLNKKVGGYETDASKITQDVIEGKYAFITLRNALLGTMNDLFSKTGKCGIQVTTETSVPVTLSYMFAKELRIKTDFDRVLRESGILNKVLNDKLSNVTVCLKPGARVRGERGERALEIADFYGLFMVYAAGIIVSTSVFVGEQILNKLSRPSSHPTQEPRRGQPSSPVVLERQ</sequence>
<keyword evidence="7 12" id="KW-0675">Receptor</keyword>
<evidence type="ECO:0000256" key="8">
    <source>
        <dbReference type="ARBA" id="ARBA00023180"/>
    </source>
</evidence>
<keyword evidence="3" id="KW-1003">Cell membrane</keyword>
<comment type="similarity">
    <text evidence="2">Belongs to the glutamate-gated ion channel (TC 1.A.10.1) family.</text>
</comment>
<dbReference type="EMBL" id="JQDR03015442">
    <property type="protein sequence ID" value="KAA0186626.1"/>
    <property type="molecule type" value="Genomic_DNA"/>
</dbReference>
<reference evidence="12" key="1">
    <citation type="submission" date="2014-08" db="EMBL/GenBank/DDBJ databases">
        <authorList>
            <person name="Murali S."/>
            <person name="Richards S."/>
            <person name="Bandaranaike D."/>
            <person name="Bellair M."/>
            <person name="Blankenburg K."/>
            <person name="Chao H."/>
            <person name="Dinh H."/>
            <person name="Doddapaneni H."/>
            <person name="Dugan-Rocha S."/>
            <person name="Elkadiri S."/>
            <person name="Gnanaolivu R."/>
            <person name="Hughes D."/>
            <person name="Lee S."/>
            <person name="Li M."/>
            <person name="Ming W."/>
            <person name="Munidasa M."/>
            <person name="Muniz J."/>
            <person name="Nguyen L."/>
            <person name="Osuji N."/>
            <person name="Pu L.-L."/>
            <person name="Puazo M."/>
            <person name="Skinner E."/>
            <person name="Qu C."/>
            <person name="Quiroz J."/>
            <person name="Raj R."/>
            <person name="Weissenberger G."/>
            <person name="Xin Y."/>
            <person name="Zou X."/>
            <person name="Han Y."/>
            <person name="Worley K."/>
            <person name="Muzny D."/>
            <person name="Gibbs R."/>
        </authorList>
    </citation>
    <scope>NUCLEOTIDE SEQUENCE</scope>
    <source>
        <strain evidence="12">HAZT.00-mixed</strain>
        <tissue evidence="12">Whole organism</tissue>
    </source>
</reference>
<dbReference type="PANTHER" id="PTHR42643">
    <property type="entry name" value="IONOTROPIC RECEPTOR 20A-RELATED"/>
    <property type="match status" value="1"/>
</dbReference>
<evidence type="ECO:0000256" key="7">
    <source>
        <dbReference type="ARBA" id="ARBA00023170"/>
    </source>
</evidence>
<proteinExistence type="inferred from homology"/>
<comment type="subcellular location">
    <subcellularLocation>
        <location evidence="1">Cell membrane</location>
        <topology evidence="1">Multi-pass membrane protein</topology>
    </subcellularLocation>
</comment>
<evidence type="ECO:0000259" key="11">
    <source>
        <dbReference type="Pfam" id="PF00060"/>
    </source>
</evidence>
<evidence type="ECO:0000256" key="5">
    <source>
        <dbReference type="ARBA" id="ARBA00022989"/>
    </source>
</evidence>
<accession>A0A6A0GSH2</accession>
<evidence type="ECO:0000256" key="2">
    <source>
        <dbReference type="ARBA" id="ARBA00008685"/>
    </source>
</evidence>
<feature type="non-terminal residue" evidence="12">
    <location>
        <position position="1"/>
    </location>
</feature>